<feature type="transmembrane region" description="Helical" evidence="1">
    <location>
        <begin position="98"/>
        <end position="117"/>
    </location>
</feature>
<sequence>MTQATETVISHATRDDHMVDHREMKSALLRGWKRCCPNCGEGPMLKGYLKVRDSCPVCTQELHHHRADDGPPYLTILIVGHLLAPLMGWVYMDFRPNPLTMLAGFSICTVALSLYLLPRFKGMIVAFQWAKRMGGFGPSAFYKD</sequence>
<comment type="caution">
    <text evidence="2">The sequence shown here is derived from an EMBL/GenBank/DDBJ whole genome shotgun (WGS) entry which is preliminary data.</text>
</comment>
<evidence type="ECO:0000313" key="3">
    <source>
        <dbReference type="Proteomes" id="UP000269689"/>
    </source>
</evidence>
<reference evidence="2 3" key="1">
    <citation type="submission" date="2018-11" db="EMBL/GenBank/DDBJ databases">
        <title>Genomic Encyclopedia of Type Strains, Phase IV (KMG-IV): sequencing the most valuable type-strain genomes for metagenomic binning, comparative biology and taxonomic classification.</title>
        <authorList>
            <person name="Goeker M."/>
        </authorList>
    </citation>
    <scope>NUCLEOTIDE SEQUENCE [LARGE SCALE GENOMIC DNA]</scope>
    <source>
        <strain evidence="2 3">DSM 104731</strain>
    </source>
</reference>
<name>A0A3N4UMZ1_9RHOB</name>
<dbReference type="EMBL" id="RKQK01000001">
    <property type="protein sequence ID" value="RPE72026.1"/>
    <property type="molecule type" value="Genomic_DNA"/>
</dbReference>
<dbReference type="AlphaFoldDB" id="A0A3N4UMZ1"/>
<dbReference type="Proteomes" id="UP000269689">
    <property type="component" value="Unassembled WGS sequence"/>
</dbReference>
<gene>
    <name evidence="2" type="ORF">EDD53_1165</name>
</gene>
<evidence type="ECO:0000256" key="1">
    <source>
        <dbReference type="SAM" id="Phobius"/>
    </source>
</evidence>
<keyword evidence="1" id="KW-1133">Transmembrane helix</keyword>
<keyword evidence="1" id="KW-0812">Transmembrane</keyword>
<organism evidence="2 3">
    <name type="scientific">Pacificibacter maritimus</name>
    <dbReference type="NCBI Taxonomy" id="762213"/>
    <lineage>
        <taxon>Bacteria</taxon>
        <taxon>Pseudomonadati</taxon>
        <taxon>Pseudomonadota</taxon>
        <taxon>Alphaproteobacteria</taxon>
        <taxon>Rhodobacterales</taxon>
        <taxon>Roseobacteraceae</taxon>
        <taxon>Pacificibacter</taxon>
    </lineage>
</organism>
<protein>
    <submittedName>
        <fullName evidence="2">Uncharacterized protein (DUF983 family)</fullName>
    </submittedName>
</protein>
<dbReference type="Pfam" id="PF06170">
    <property type="entry name" value="DUF983"/>
    <property type="match status" value="1"/>
</dbReference>
<feature type="transmembrane region" description="Helical" evidence="1">
    <location>
        <begin position="73"/>
        <end position="92"/>
    </location>
</feature>
<dbReference type="InterPro" id="IPR009325">
    <property type="entry name" value="DUF983"/>
</dbReference>
<keyword evidence="3" id="KW-1185">Reference proteome</keyword>
<accession>A0A3N4UMZ1</accession>
<proteinExistence type="predicted"/>
<evidence type="ECO:0000313" key="2">
    <source>
        <dbReference type="EMBL" id="RPE72026.1"/>
    </source>
</evidence>
<keyword evidence="1" id="KW-0472">Membrane</keyword>